<accession>A0A7T0KFG6</accession>
<evidence type="ECO:0000256" key="1">
    <source>
        <dbReference type="SAM" id="MobiDB-lite"/>
    </source>
</evidence>
<keyword evidence="4" id="KW-1185">Reference proteome</keyword>
<feature type="compositionally biased region" description="Low complexity" evidence="1">
    <location>
        <begin position="210"/>
        <end position="219"/>
    </location>
</feature>
<feature type="transmembrane region" description="Helical" evidence="2">
    <location>
        <begin position="269"/>
        <end position="286"/>
    </location>
</feature>
<dbReference type="EMBL" id="CP064954">
    <property type="protein sequence ID" value="QPK79805.1"/>
    <property type="molecule type" value="Genomic_DNA"/>
</dbReference>
<evidence type="ECO:0000313" key="4">
    <source>
        <dbReference type="Proteomes" id="UP000594681"/>
    </source>
</evidence>
<evidence type="ECO:0008006" key="5">
    <source>
        <dbReference type="Google" id="ProtNLM"/>
    </source>
</evidence>
<protein>
    <recommendedName>
        <fullName evidence="5">DUF3329 domain-containing protein</fullName>
    </recommendedName>
</protein>
<dbReference type="RefSeq" id="WP_196823612.1">
    <property type="nucleotide sequence ID" value="NZ_CP064954.1"/>
</dbReference>
<feature type="compositionally biased region" description="Acidic residues" evidence="1">
    <location>
        <begin position="198"/>
        <end position="209"/>
    </location>
</feature>
<keyword evidence="2" id="KW-1133">Transmembrane helix</keyword>
<gene>
    <name evidence="3" type="ORF">G7Y31_03665</name>
</gene>
<keyword evidence="2" id="KW-0812">Transmembrane</keyword>
<reference evidence="3 4" key="1">
    <citation type="submission" date="2020-11" db="EMBL/GenBank/DDBJ databases">
        <title>Corynebacterium sp. ZJ-599.</title>
        <authorList>
            <person name="Zhou J."/>
        </authorList>
    </citation>
    <scope>NUCLEOTIDE SEQUENCE [LARGE SCALE GENOMIC DNA]</scope>
    <source>
        <strain evidence="3 4">ZJ-599</strain>
    </source>
</reference>
<feature type="compositionally biased region" description="Acidic residues" evidence="1">
    <location>
        <begin position="153"/>
        <end position="163"/>
    </location>
</feature>
<feature type="region of interest" description="Disordered" evidence="1">
    <location>
        <begin position="198"/>
        <end position="236"/>
    </location>
</feature>
<dbReference type="AlphaFoldDB" id="A0A7T0KFG6"/>
<proteinExistence type="predicted"/>
<dbReference type="InterPro" id="IPR053779">
    <property type="entry name" value="GlpR"/>
</dbReference>
<feature type="region of interest" description="Disordered" evidence="1">
    <location>
        <begin position="153"/>
        <end position="179"/>
    </location>
</feature>
<sequence length="401" mass="43094">MSTGAIIILIIVVWLFVLAPWLLRGQKPVNHTGEGFDDTRVLFNGNSGPLAGARRPRLKARPVVDSVEDEEAEEVTAELADAPSASTPAAPATIEGELVEDTVHSNPTGATDAVGAIEVVNTANAADTAVVAGAVDEFDGDDDDDVLLAEEPAAEEQAEEEAAEVFTAPTATDNEDAYPLEESYTSPVDLLYPGAVDSQEETDGQEGADGDAPAAKDAGNSTAADPAAAQEDLSDEDMEFARRRLGRGGWDPEADSAARVTRYQRRQRILTVLAVLVIGTVALGIVFGGWTWWLAEVVGVATTAYLVALRNQTLAEQRLRERRVRALRRARLGVVNAENEELSVPRSLRRPGAVVLEADDESPDFEFLAVYDSSYDAEHLGAPRIINRRSPRDELSRRRVG</sequence>
<feature type="transmembrane region" description="Helical" evidence="2">
    <location>
        <begin position="292"/>
        <end position="309"/>
    </location>
</feature>
<organism evidence="3 4">
    <name type="scientific">Corynebacterium lizhenjunii</name>
    <dbReference type="NCBI Taxonomy" id="2709394"/>
    <lineage>
        <taxon>Bacteria</taxon>
        <taxon>Bacillati</taxon>
        <taxon>Actinomycetota</taxon>
        <taxon>Actinomycetes</taxon>
        <taxon>Mycobacteriales</taxon>
        <taxon>Corynebacteriaceae</taxon>
        <taxon>Corynebacterium</taxon>
    </lineage>
</organism>
<keyword evidence="2" id="KW-0472">Membrane</keyword>
<evidence type="ECO:0000256" key="2">
    <source>
        <dbReference type="SAM" id="Phobius"/>
    </source>
</evidence>
<name>A0A7T0KFG6_9CORY</name>
<dbReference type="Proteomes" id="UP000594681">
    <property type="component" value="Chromosome"/>
</dbReference>
<dbReference type="KEGG" id="cliz:G7Y31_03665"/>
<evidence type="ECO:0000313" key="3">
    <source>
        <dbReference type="EMBL" id="QPK79805.1"/>
    </source>
</evidence>
<feature type="transmembrane region" description="Helical" evidence="2">
    <location>
        <begin position="6"/>
        <end position="23"/>
    </location>
</feature>
<dbReference type="NCBIfam" id="NF045516">
    <property type="entry name" value="GlpR"/>
    <property type="match status" value="1"/>
</dbReference>